<feature type="region of interest" description="Disordered" evidence="1">
    <location>
        <begin position="39"/>
        <end position="59"/>
    </location>
</feature>
<evidence type="ECO:0000256" key="1">
    <source>
        <dbReference type="SAM" id="MobiDB-lite"/>
    </source>
</evidence>
<proteinExistence type="predicted"/>
<name>A0A317SSW4_9PEZI</name>
<organism evidence="2 3">
    <name type="scientific">Tuber magnatum</name>
    <name type="common">white Piedmont truffle</name>
    <dbReference type="NCBI Taxonomy" id="42249"/>
    <lineage>
        <taxon>Eukaryota</taxon>
        <taxon>Fungi</taxon>
        <taxon>Dikarya</taxon>
        <taxon>Ascomycota</taxon>
        <taxon>Pezizomycotina</taxon>
        <taxon>Pezizomycetes</taxon>
        <taxon>Pezizales</taxon>
        <taxon>Tuberaceae</taxon>
        <taxon>Tuber</taxon>
    </lineage>
</organism>
<keyword evidence="3" id="KW-1185">Reference proteome</keyword>
<feature type="region of interest" description="Disordered" evidence="1">
    <location>
        <begin position="100"/>
        <end position="169"/>
    </location>
</feature>
<dbReference type="Proteomes" id="UP000246991">
    <property type="component" value="Unassembled WGS sequence"/>
</dbReference>
<protein>
    <submittedName>
        <fullName evidence="2">Uncharacterized protein</fullName>
    </submittedName>
</protein>
<dbReference type="OrthoDB" id="5399710at2759"/>
<evidence type="ECO:0000313" key="2">
    <source>
        <dbReference type="EMBL" id="PWW76476.1"/>
    </source>
</evidence>
<comment type="caution">
    <text evidence="2">The sequence shown here is derived from an EMBL/GenBank/DDBJ whole genome shotgun (WGS) entry which is preliminary data.</text>
</comment>
<gene>
    <name evidence="2" type="ORF">C7212DRAFT_357391</name>
</gene>
<evidence type="ECO:0000313" key="3">
    <source>
        <dbReference type="Proteomes" id="UP000246991"/>
    </source>
</evidence>
<accession>A0A317SSW4</accession>
<sequence>MAGPKPSAKALSLLGMYRARPIRGARCATSLKSLPLSTLRNSIRPRPRTEKLDTSQRHNYHNTQAEETTLAQQNTNLRHPLTKGLTAVHTLLAFVRQRRCKSDGNDDQHLRLSPPPRGPSAAPDQRPPVPPRDQKRGQSSCPSYPIFETGMEHVPSSDTPELPNQPPARKLHDQWDLEMDLIGQGEDNHYIELKVKYQIIHQLSQQLGEKVKNSRAGREAKGDTNKIPRLSIQAKNPEVLAAIISAVHGADPSWRINCFEDFVILATTCWKFGCRTDSLGTLLSHRPTWSPNGPDQDQARIEQLMFAALVFKLPEMFEQATQKMVMDFEDVSEDSEHGELLPEELRRKIKQKGRQISEEIMVFVKTYVSDCLDQLDPASAGAFTAAMHYCLKSVGYHLFNDAAEKGENRGATHLLEALENLPLQPPAKNTVEIGLCVLDQIPDSPTAASHGTGSSNSSSLPYPVSAIPPRRARAALVIAKAAADLWDKRATFAEKIHHLVSYDSTKKLGLKDTDEEKYVKLVENFQKKLKEAKPKWVFKGFDLRQFQTSTDYPQRPPGAGAAEEIGTHSHE</sequence>
<dbReference type="AlphaFoldDB" id="A0A317SSW4"/>
<dbReference type="EMBL" id="PYWC01000033">
    <property type="protein sequence ID" value="PWW76476.1"/>
    <property type="molecule type" value="Genomic_DNA"/>
</dbReference>
<feature type="compositionally biased region" description="Basic and acidic residues" evidence="1">
    <location>
        <begin position="47"/>
        <end position="56"/>
    </location>
</feature>
<feature type="region of interest" description="Disordered" evidence="1">
    <location>
        <begin position="548"/>
        <end position="571"/>
    </location>
</feature>
<feature type="compositionally biased region" description="Basic and acidic residues" evidence="1">
    <location>
        <begin position="100"/>
        <end position="110"/>
    </location>
</feature>
<reference evidence="2 3" key="1">
    <citation type="submission" date="2018-03" db="EMBL/GenBank/DDBJ databases">
        <title>Genomes of Pezizomycetes fungi and the evolution of truffles.</title>
        <authorList>
            <person name="Murat C."/>
            <person name="Payen T."/>
            <person name="Noel B."/>
            <person name="Kuo A."/>
            <person name="Martin F.M."/>
        </authorList>
    </citation>
    <scope>NUCLEOTIDE SEQUENCE [LARGE SCALE GENOMIC DNA]</scope>
    <source>
        <strain evidence="2">091103-1</strain>
    </source>
</reference>